<feature type="region of interest" description="Disordered" evidence="9">
    <location>
        <begin position="21"/>
        <end position="51"/>
    </location>
</feature>
<keyword evidence="2" id="KW-0813">Transport</keyword>
<evidence type="ECO:0000256" key="4">
    <source>
        <dbReference type="ARBA" id="ARBA00022927"/>
    </source>
</evidence>
<dbReference type="GO" id="GO:0016192">
    <property type="term" value="P:vesicle-mediated transport"/>
    <property type="evidence" value="ECO:0007669"/>
    <property type="project" value="InterPro"/>
</dbReference>
<gene>
    <name evidence="12" type="primary">SNC2</name>
    <name evidence="12" type="ORF">H4R26_000033</name>
</gene>
<evidence type="ECO:0000256" key="10">
    <source>
        <dbReference type="SAM" id="Phobius"/>
    </source>
</evidence>
<keyword evidence="8" id="KW-0175">Coiled coil</keyword>
<dbReference type="PRINTS" id="PR00219">
    <property type="entry name" value="SYNAPTOBREVN"/>
</dbReference>
<dbReference type="Gene3D" id="1.20.5.110">
    <property type="match status" value="1"/>
</dbReference>
<feature type="compositionally biased region" description="Basic and acidic residues" evidence="9">
    <location>
        <begin position="21"/>
        <end position="36"/>
    </location>
</feature>
<keyword evidence="6 10" id="KW-0472">Membrane</keyword>
<evidence type="ECO:0000256" key="5">
    <source>
        <dbReference type="ARBA" id="ARBA00022989"/>
    </source>
</evidence>
<comment type="caution">
    <text evidence="12">The sequence shown here is derived from an EMBL/GenBank/DDBJ whole genome shotgun (WGS) entry which is preliminary data.</text>
</comment>
<keyword evidence="12" id="KW-0675">Receptor</keyword>
<comment type="similarity">
    <text evidence="1">Belongs to the synaptobrevin family.</text>
</comment>
<dbReference type="AlphaFoldDB" id="A0A9W8BHQ9"/>
<dbReference type="OrthoDB" id="190375at2759"/>
<dbReference type="EMBL" id="JANBQF010000001">
    <property type="protein sequence ID" value="KAJ2008714.1"/>
    <property type="molecule type" value="Genomic_DNA"/>
</dbReference>
<dbReference type="PANTHER" id="PTHR45701">
    <property type="entry name" value="SYNAPTOBREVIN FAMILY MEMBER"/>
    <property type="match status" value="1"/>
</dbReference>
<keyword evidence="13" id="KW-1185">Reference proteome</keyword>
<organism evidence="12 13">
    <name type="scientific">Coemansia thaxteri</name>
    <dbReference type="NCBI Taxonomy" id="2663907"/>
    <lineage>
        <taxon>Eukaryota</taxon>
        <taxon>Fungi</taxon>
        <taxon>Fungi incertae sedis</taxon>
        <taxon>Zoopagomycota</taxon>
        <taxon>Kickxellomycotina</taxon>
        <taxon>Kickxellomycetes</taxon>
        <taxon>Kickxellales</taxon>
        <taxon>Kickxellaceae</taxon>
        <taxon>Coemansia</taxon>
    </lineage>
</organism>
<accession>A0A9W8BHQ9</accession>
<proteinExistence type="inferred from homology"/>
<evidence type="ECO:0000256" key="6">
    <source>
        <dbReference type="ARBA" id="ARBA00023136"/>
    </source>
</evidence>
<dbReference type="GO" id="GO:0012505">
    <property type="term" value="C:endomembrane system"/>
    <property type="evidence" value="ECO:0007669"/>
    <property type="project" value="UniProtKB-SubCell"/>
</dbReference>
<evidence type="ECO:0000313" key="12">
    <source>
        <dbReference type="EMBL" id="KAJ2008714.1"/>
    </source>
</evidence>
<evidence type="ECO:0000313" key="13">
    <source>
        <dbReference type="Proteomes" id="UP001150907"/>
    </source>
</evidence>
<dbReference type="Proteomes" id="UP001150907">
    <property type="component" value="Unassembled WGS sequence"/>
</dbReference>
<dbReference type="GO" id="GO:0015031">
    <property type="term" value="P:protein transport"/>
    <property type="evidence" value="ECO:0007669"/>
    <property type="project" value="UniProtKB-KW"/>
</dbReference>
<evidence type="ECO:0000256" key="3">
    <source>
        <dbReference type="ARBA" id="ARBA00022692"/>
    </source>
</evidence>
<keyword evidence="4" id="KW-0653">Protein transport</keyword>
<dbReference type="GO" id="GO:0016020">
    <property type="term" value="C:membrane"/>
    <property type="evidence" value="ECO:0007669"/>
    <property type="project" value="InterPro"/>
</dbReference>
<dbReference type="InterPro" id="IPR042855">
    <property type="entry name" value="V_SNARE_CC"/>
</dbReference>
<dbReference type="SUPFAM" id="SSF58038">
    <property type="entry name" value="SNARE fusion complex"/>
    <property type="match status" value="1"/>
</dbReference>
<feature type="domain" description="V-SNARE coiled-coil homology" evidence="11">
    <location>
        <begin position="47"/>
        <end position="107"/>
    </location>
</feature>
<comment type="subcellular location">
    <subcellularLocation>
        <location evidence="7">Endomembrane system</location>
        <topology evidence="7">Single-pass type IV membrane protein</topology>
    </subcellularLocation>
</comment>
<reference evidence="12" key="1">
    <citation type="submission" date="2022-07" db="EMBL/GenBank/DDBJ databases">
        <title>Phylogenomic reconstructions and comparative analyses of Kickxellomycotina fungi.</title>
        <authorList>
            <person name="Reynolds N.K."/>
            <person name="Stajich J.E."/>
            <person name="Barry K."/>
            <person name="Grigoriev I.V."/>
            <person name="Crous P."/>
            <person name="Smith M.E."/>
        </authorList>
    </citation>
    <scope>NUCLEOTIDE SEQUENCE</scope>
    <source>
        <strain evidence="12">IMI 214461</strain>
    </source>
</reference>
<feature type="transmembrane region" description="Helical" evidence="10">
    <location>
        <begin position="111"/>
        <end position="135"/>
    </location>
</feature>
<dbReference type="PROSITE" id="PS50892">
    <property type="entry name" value="V_SNARE"/>
    <property type="match status" value="1"/>
</dbReference>
<keyword evidence="5 10" id="KW-1133">Transmembrane helix</keyword>
<name>A0A9W8BHQ9_9FUNG</name>
<dbReference type="InterPro" id="IPR016444">
    <property type="entry name" value="Synaptobrevin/VAMP"/>
</dbReference>
<evidence type="ECO:0000259" key="11">
    <source>
        <dbReference type="PROSITE" id="PS50892"/>
    </source>
</evidence>
<evidence type="ECO:0000256" key="8">
    <source>
        <dbReference type="PROSITE-ProRule" id="PRU00290"/>
    </source>
</evidence>
<evidence type="ECO:0000256" key="9">
    <source>
        <dbReference type="SAM" id="MobiDB-lite"/>
    </source>
</evidence>
<sequence>MIQSYNNAGHLESGYGYGDDAHKGFDSHRQGDDAKQDGYGSNHTNSKGRKVQEEVDKVVDIMNENIQMVVARGEDLKVLDDRTGQLHEGASQFRRGATDVRKKMWWRNMKLKIILAIIVIILIIVIVGKLSSIVWPLDLLVLASWSGGCADAG</sequence>
<evidence type="ECO:0000256" key="2">
    <source>
        <dbReference type="ARBA" id="ARBA00022448"/>
    </source>
</evidence>
<dbReference type="Pfam" id="PF00957">
    <property type="entry name" value="Synaptobrevin"/>
    <property type="match status" value="1"/>
</dbReference>
<evidence type="ECO:0000256" key="1">
    <source>
        <dbReference type="ARBA" id="ARBA00008025"/>
    </source>
</evidence>
<protein>
    <submittedName>
        <fullName evidence="12">Vesicle membrane receptor protein (V-SNARE)</fullName>
    </submittedName>
</protein>
<dbReference type="FunFam" id="1.20.5.110:FF:000004">
    <property type="entry name" value="Vesicle-associated membrane protein 7"/>
    <property type="match status" value="1"/>
</dbReference>
<keyword evidence="3 10" id="KW-0812">Transmembrane</keyword>
<evidence type="ECO:0000256" key="7">
    <source>
        <dbReference type="ARBA" id="ARBA00046280"/>
    </source>
</evidence>
<dbReference type="InterPro" id="IPR001388">
    <property type="entry name" value="Synaptobrevin-like"/>
</dbReference>
<dbReference type="GO" id="GO:0005737">
    <property type="term" value="C:cytoplasm"/>
    <property type="evidence" value="ECO:0007669"/>
    <property type="project" value="UniProtKB-ARBA"/>
</dbReference>